<dbReference type="SUPFAM" id="SSF47336">
    <property type="entry name" value="ACP-like"/>
    <property type="match status" value="1"/>
</dbReference>
<evidence type="ECO:0000259" key="1">
    <source>
        <dbReference type="PROSITE" id="PS50075"/>
    </source>
</evidence>
<name>A0A9D1ES88_9FIRM</name>
<accession>A0A9D1ES88</accession>
<gene>
    <name evidence="2" type="ORF">IAB44_07190</name>
</gene>
<dbReference type="Gene3D" id="1.10.1200.10">
    <property type="entry name" value="ACP-like"/>
    <property type="match status" value="1"/>
</dbReference>
<evidence type="ECO:0000313" key="2">
    <source>
        <dbReference type="EMBL" id="HIS31317.1"/>
    </source>
</evidence>
<reference evidence="2" key="1">
    <citation type="submission" date="2020-10" db="EMBL/GenBank/DDBJ databases">
        <authorList>
            <person name="Gilroy R."/>
        </authorList>
    </citation>
    <scope>NUCLEOTIDE SEQUENCE</scope>
    <source>
        <strain evidence="2">CHK190-19873</strain>
    </source>
</reference>
<dbReference type="AlphaFoldDB" id="A0A9D1ES88"/>
<dbReference type="InterPro" id="IPR036736">
    <property type="entry name" value="ACP-like_sf"/>
</dbReference>
<organism evidence="2 3">
    <name type="scientific">Candidatus Limivivens intestinipullorum</name>
    <dbReference type="NCBI Taxonomy" id="2840858"/>
    <lineage>
        <taxon>Bacteria</taxon>
        <taxon>Bacillati</taxon>
        <taxon>Bacillota</taxon>
        <taxon>Clostridia</taxon>
        <taxon>Lachnospirales</taxon>
        <taxon>Lachnospiraceae</taxon>
        <taxon>Lachnospiraceae incertae sedis</taxon>
        <taxon>Candidatus Limivivens</taxon>
    </lineage>
</organism>
<proteinExistence type="predicted"/>
<feature type="domain" description="Carrier" evidence="1">
    <location>
        <begin position="1"/>
        <end position="73"/>
    </location>
</feature>
<dbReference type="Proteomes" id="UP000823935">
    <property type="component" value="Unassembled WGS sequence"/>
</dbReference>
<comment type="caution">
    <text evidence="2">The sequence shown here is derived from an EMBL/GenBank/DDBJ whole genome shotgun (WGS) entry which is preliminary data.</text>
</comment>
<reference evidence="2" key="2">
    <citation type="journal article" date="2021" name="PeerJ">
        <title>Extensive microbial diversity within the chicken gut microbiome revealed by metagenomics and culture.</title>
        <authorList>
            <person name="Gilroy R."/>
            <person name="Ravi A."/>
            <person name="Getino M."/>
            <person name="Pursley I."/>
            <person name="Horton D.L."/>
            <person name="Alikhan N.F."/>
            <person name="Baker D."/>
            <person name="Gharbi K."/>
            <person name="Hall N."/>
            <person name="Watson M."/>
            <person name="Adriaenssens E.M."/>
            <person name="Foster-Nyarko E."/>
            <person name="Jarju S."/>
            <person name="Secka A."/>
            <person name="Antonio M."/>
            <person name="Oren A."/>
            <person name="Chaudhuri R.R."/>
            <person name="La Ragione R."/>
            <person name="Hildebrand F."/>
            <person name="Pallen M.J."/>
        </authorList>
    </citation>
    <scope>NUCLEOTIDE SEQUENCE</scope>
    <source>
        <strain evidence="2">CHK190-19873</strain>
    </source>
</reference>
<dbReference type="PROSITE" id="PS50075">
    <property type="entry name" value="CARRIER"/>
    <property type="match status" value="1"/>
</dbReference>
<dbReference type="EMBL" id="DVIQ01000035">
    <property type="protein sequence ID" value="HIS31317.1"/>
    <property type="molecule type" value="Genomic_DNA"/>
</dbReference>
<sequence>MEKLMEILKGIRPEVDFEKEEALIDDAVLDSFDLVSLIGELNDAFQIEISFDDIDPDNFNSAHAMMELIERLQKEG</sequence>
<evidence type="ECO:0000313" key="3">
    <source>
        <dbReference type="Proteomes" id="UP000823935"/>
    </source>
</evidence>
<protein>
    <submittedName>
        <fullName evidence="2">Acyl carrier protein</fullName>
    </submittedName>
</protein>
<dbReference type="InterPro" id="IPR009081">
    <property type="entry name" value="PP-bd_ACP"/>
</dbReference>